<name>A0A843UW03_COLES</name>
<comment type="caution">
    <text evidence="1">The sequence shown here is derived from an EMBL/GenBank/DDBJ whole genome shotgun (WGS) entry which is preliminary data.</text>
</comment>
<dbReference type="EMBL" id="NMUH01000794">
    <property type="protein sequence ID" value="MQL84913.1"/>
    <property type="molecule type" value="Genomic_DNA"/>
</dbReference>
<dbReference type="AlphaFoldDB" id="A0A843UW03"/>
<keyword evidence="2" id="KW-1185">Reference proteome</keyword>
<accession>A0A843UW03</accession>
<evidence type="ECO:0000313" key="1">
    <source>
        <dbReference type="EMBL" id="MQL84913.1"/>
    </source>
</evidence>
<gene>
    <name evidence="1" type="ORF">Taro_017426</name>
</gene>
<sequence>MKVRHKAKIWFEDDVRLSQVGGERVMGGDLLPFLHLHHWKEDPRPLQIYHRQQRNHRFTECLDESRARSAWTTTARANFKHLLYNV</sequence>
<evidence type="ECO:0000313" key="2">
    <source>
        <dbReference type="Proteomes" id="UP000652761"/>
    </source>
</evidence>
<proteinExistence type="predicted"/>
<organism evidence="1 2">
    <name type="scientific">Colocasia esculenta</name>
    <name type="common">Wild taro</name>
    <name type="synonym">Arum esculentum</name>
    <dbReference type="NCBI Taxonomy" id="4460"/>
    <lineage>
        <taxon>Eukaryota</taxon>
        <taxon>Viridiplantae</taxon>
        <taxon>Streptophyta</taxon>
        <taxon>Embryophyta</taxon>
        <taxon>Tracheophyta</taxon>
        <taxon>Spermatophyta</taxon>
        <taxon>Magnoliopsida</taxon>
        <taxon>Liliopsida</taxon>
        <taxon>Araceae</taxon>
        <taxon>Aroideae</taxon>
        <taxon>Colocasieae</taxon>
        <taxon>Colocasia</taxon>
    </lineage>
</organism>
<reference evidence="1" key="1">
    <citation type="submission" date="2017-07" db="EMBL/GenBank/DDBJ databases">
        <title>Taro Niue Genome Assembly and Annotation.</title>
        <authorList>
            <person name="Atibalentja N."/>
            <person name="Keating K."/>
            <person name="Fields C.J."/>
        </authorList>
    </citation>
    <scope>NUCLEOTIDE SEQUENCE</scope>
    <source>
        <strain evidence="1">Niue_2</strain>
        <tissue evidence="1">Leaf</tissue>
    </source>
</reference>
<dbReference type="Proteomes" id="UP000652761">
    <property type="component" value="Unassembled WGS sequence"/>
</dbReference>
<protein>
    <submittedName>
        <fullName evidence="1">Uncharacterized protein</fullName>
    </submittedName>
</protein>